<feature type="region of interest" description="Disordered" evidence="7">
    <location>
        <begin position="591"/>
        <end position="611"/>
    </location>
</feature>
<dbReference type="PROSITE" id="PS00397">
    <property type="entry name" value="RECOMBINASES_1"/>
    <property type="match status" value="1"/>
</dbReference>
<dbReference type="InterPro" id="IPR006119">
    <property type="entry name" value="Resolv_N"/>
</dbReference>
<dbReference type="PROSITE" id="PS51736">
    <property type="entry name" value="RECOMBINASES_3"/>
    <property type="match status" value="1"/>
</dbReference>
<evidence type="ECO:0000256" key="7">
    <source>
        <dbReference type="SAM" id="MobiDB-lite"/>
    </source>
</evidence>
<evidence type="ECO:0000256" key="3">
    <source>
        <dbReference type="ARBA" id="ARBA00023172"/>
    </source>
</evidence>
<evidence type="ECO:0000259" key="9">
    <source>
        <dbReference type="PROSITE" id="PS51737"/>
    </source>
</evidence>
<dbReference type="InterPro" id="IPR011109">
    <property type="entry name" value="DNA_bind_recombinase_dom"/>
</dbReference>
<dbReference type="Pfam" id="PF13408">
    <property type="entry name" value="Zn_ribbon_recom"/>
    <property type="match status" value="1"/>
</dbReference>
<proteinExistence type="predicted"/>
<dbReference type="Pfam" id="PF07508">
    <property type="entry name" value="Recombinase"/>
    <property type="match status" value="1"/>
</dbReference>
<keyword evidence="2" id="KW-0238">DNA-binding</keyword>
<dbReference type="GO" id="GO:0003677">
    <property type="term" value="F:DNA binding"/>
    <property type="evidence" value="ECO:0007669"/>
    <property type="project" value="UniProtKB-KW"/>
</dbReference>
<evidence type="ECO:0000256" key="4">
    <source>
        <dbReference type="PIRSR" id="PIRSR606118-50"/>
    </source>
</evidence>
<dbReference type="GO" id="GO:0000150">
    <property type="term" value="F:DNA strand exchange activity"/>
    <property type="evidence" value="ECO:0007669"/>
    <property type="project" value="InterPro"/>
</dbReference>
<keyword evidence="1" id="KW-0229">DNA integration</keyword>
<evidence type="ECO:0000256" key="5">
    <source>
        <dbReference type="PROSITE-ProRule" id="PRU10137"/>
    </source>
</evidence>
<dbReference type="EMBL" id="UGRU01000001">
    <property type="protein sequence ID" value="SUA48605.1"/>
    <property type="molecule type" value="Genomic_DNA"/>
</dbReference>
<dbReference type="InterPro" id="IPR036162">
    <property type="entry name" value="Resolvase-like_N_sf"/>
</dbReference>
<dbReference type="Proteomes" id="UP000255082">
    <property type="component" value="Unassembled WGS sequence"/>
</dbReference>
<protein>
    <submittedName>
        <fullName evidence="10">Resolvase, N terminal domain</fullName>
    </submittedName>
</protein>
<dbReference type="Gene3D" id="3.40.50.1390">
    <property type="entry name" value="Resolvase, N-terminal catalytic domain"/>
    <property type="match status" value="1"/>
</dbReference>
<dbReference type="AlphaFoldDB" id="A0A378X748"/>
<dbReference type="InterPro" id="IPR050639">
    <property type="entry name" value="SSR_resolvase"/>
</dbReference>
<sequence>MTSAVIYARVSSARQKKNETIGSQIAALRAHADHLGLEVPEEWIFADDGHSGATLVRPALERLRDLVAGVGIGVVLCYSPDRLARKFAYQALLIEEFTRAGTRVEFVNGTRGDSPEDQLLVQFQGMFAEYEKAQIMERYRRGKTHRAKTGSVNVLSGAPYGYRYVRRNDHSGAVYEIVEHEAALVAELFRRYADDGASLAELTRWLTDDPATPTRTGKQRWDRSTVWGMLRNPAYAGRAVFGKTMVVHESPSLNRAARLAGRETPKASKTVDRPREDRTEIPVPAIVTDETFERVAQRLAENKRFASRNSKDPSLLQGLAACAGCGYGYYRTSTRTTNKKIYYYRCLGSDAWRYEGGRVCANKPVRADYLDTVVWDHITALMADPQLIRTEIDKRLETAKTSDPVAAQRKRLDTALAKARSGIAAMIEAFGEQLITIDELRARMPDLRARETNLRNQIDALDAQLADRDAYLALAADLHGFLAQLNTHAETATVDERRRVLKLLVKDVLIGPEKITIRHRIPIRERTGDGTPQTGNTDQEGEHCQLRWRRNQSATAEHCPARAGTRGGSSIRGVRQCCRVDANRLAGGHQVCRRSRRAPPHPAAGRAGQSAACRVAGTQGVGLQRGQDRDRVCGRVRVRLLGFQCPPLSRQVADQTIESRSPANTGTAAHRDPRTARLQCTGGHRHAHPDHQGLGGLLPGRGVEADVQRSRRLSVGADLQVGDLQPPHQVEMVGLGPLLRQVQQVQEQPLGIRRRSQRHAPATVLLDRHRPAHFGQGPGITR</sequence>
<dbReference type="CDD" id="cd00338">
    <property type="entry name" value="Ser_Recombinase"/>
    <property type="match status" value="1"/>
</dbReference>
<dbReference type="Gene3D" id="3.90.1750.20">
    <property type="entry name" value="Putative Large Serine Recombinase, Chain B, Domain 2"/>
    <property type="match status" value="1"/>
</dbReference>
<evidence type="ECO:0000256" key="2">
    <source>
        <dbReference type="ARBA" id="ARBA00023125"/>
    </source>
</evidence>
<evidence type="ECO:0000259" key="8">
    <source>
        <dbReference type="PROSITE" id="PS51736"/>
    </source>
</evidence>
<keyword evidence="6" id="KW-0175">Coiled coil</keyword>
<keyword evidence="3" id="KW-0233">DNA recombination</keyword>
<dbReference type="PANTHER" id="PTHR30461:SF23">
    <property type="entry name" value="DNA RECOMBINASE-RELATED"/>
    <property type="match status" value="1"/>
</dbReference>
<dbReference type="PROSITE" id="PS51737">
    <property type="entry name" value="RECOMBINASE_DNA_BIND"/>
    <property type="match status" value="1"/>
</dbReference>
<name>A0A378X748_9NOCA</name>
<feature type="coiled-coil region" evidence="6">
    <location>
        <begin position="437"/>
        <end position="464"/>
    </location>
</feature>
<dbReference type="InterPro" id="IPR025827">
    <property type="entry name" value="Zn_ribbon_recom_dom"/>
</dbReference>
<evidence type="ECO:0000313" key="11">
    <source>
        <dbReference type="Proteomes" id="UP000255082"/>
    </source>
</evidence>
<organism evidence="10 11">
    <name type="scientific">Nocardia africana</name>
    <dbReference type="NCBI Taxonomy" id="134964"/>
    <lineage>
        <taxon>Bacteria</taxon>
        <taxon>Bacillati</taxon>
        <taxon>Actinomycetota</taxon>
        <taxon>Actinomycetes</taxon>
        <taxon>Mycobacteriales</taxon>
        <taxon>Nocardiaceae</taxon>
        <taxon>Nocardia</taxon>
    </lineage>
</organism>
<evidence type="ECO:0000256" key="1">
    <source>
        <dbReference type="ARBA" id="ARBA00022908"/>
    </source>
</evidence>
<evidence type="ECO:0000256" key="6">
    <source>
        <dbReference type="SAM" id="Coils"/>
    </source>
</evidence>
<feature type="domain" description="Recombinase" evidence="9">
    <location>
        <begin position="159"/>
        <end position="305"/>
    </location>
</feature>
<evidence type="ECO:0000313" key="10">
    <source>
        <dbReference type="EMBL" id="SUA48605.1"/>
    </source>
</evidence>
<dbReference type="PANTHER" id="PTHR30461">
    <property type="entry name" value="DNA-INVERTASE FROM LAMBDOID PROPHAGE"/>
    <property type="match status" value="1"/>
</dbReference>
<feature type="domain" description="Resolvase/invertase-type recombinase catalytic" evidence="8">
    <location>
        <begin position="3"/>
        <end position="150"/>
    </location>
</feature>
<dbReference type="InterPro" id="IPR038109">
    <property type="entry name" value="DNA_bind_recomb_sf"/>
</dbReference>
<gene>
    <name evidence="10" type="ORF">NCTC13184_07160</name>
</gene>
<feature type="active site" description="O-(5'-phospho-DNA)-serine intermediate" evidence="4 5">
    <location>
        <position position="11"/>
    </location>
</feature>
<dbReference type="GO" id="GO:0015074">
    <property type="term" value="P:DNA integration"/>
    <property type="evidence" value="ECO:0007669"/>
    <property type="project" value="UniProtKB-KW"/>
</dbReference>
<feature type="region of interest" description="Disordered" evidence="7">
    <location>
        <begin position="680"/>
        <end position="701"/>
    </location>
</feature>
<dbReference type="SMART" id="SM00857">
    <property type="entry name" value="Resolvase"/>
    <property type="match status" value="1"/>
</dbReference>
<dbReference type="InterPro" id="IPR006118">
    <property type="entry name" value="Recombinase_CS"/>
</dbReference>
<dbReference type="Pfam" id="PF00239">
    <property type="entry name" value="Resolvase"/>
    <property type="match status" value="1"/>
</dbReference>
<dbReference type="SUPFAM" id="SSF53041">
    <property type="entry name" value="Resolvase-like"/>
    <property type="match status" value="1"/>
</dbReference>
<accession>A0A378X748</accession>
<reference evidence="10 11" key="1">
    <citation type="submission" date="2018-06" db="EMBL/GenBank/DDBJ databases">
        <authorList>
            <consortium name="Pathogen Informatics"/>
            <person name="Doyle S."/>
        </authorList>
    </citation>
    <scope>NUCLEOTIDE SEQUENCE [LARGE SCALE GENOMIC DNA]</scope>
    <source>
        <strain evidence="10 11">NCTC13184</strain>
    </source>
</reference>